<sequence>MRTQKRFSAWGMRVATSPEAKTRGHTKAAPSVGTAELGPATPPRGSSKSSLAAVNEDEAPAVANGRLFAGNPSLRARHASTAVEKDKGFSFATSLARPRENQKRGNRAGAGHLRKPSIAPLGLLTQKRGSVWLLLLTLVLCMIGLWRYAWPWLMGRSYGDNDIVIQRATYVPVEYHHIDTNVHLALPDETRVFHVTKEFGPASMGGMGTALTALAIAEQNSPRLNVSIIMPYYSYLRESLEPRPRTFAELAVKTKLSGTEQTVNCHIYKYEWGYQVDDFLNPDEIERAERLERMHIDVYLVGPGDKKPFKNAFKASSAQDVYSSYAPLPQEWKELWFAKAAAEFLSFLATDTGASVFEADEQDSNSDEDVRTGVDIVHLHGATNAFVMSYLDEYQGRKFPGHKAPAVVYTLHDYTDELEYSNWLANMRPFFDSLDTHHFDEFVHGQRVFPSAMAIERADVVTLVSEPTAEAMVEARFDFYLKEWVMPAIQAKATQGDFVGITNGLDFTDHEKNPFSSALLQKHGVSFPRVGGDALVDTHTFERRDAVTSILPASSFIEAKERALRILIEHLPQHFSQADLVRPVLLFIGRFQYNKGCEFFAPLLQLLDQKRGSHLNDARLVVMGAPNNFPRKKLLALQKQHPTHFTLIEDEATQRAWGSLIRMASDFALVPSFAESFGLIAAEGLLYGMPVISSGVGGLAEFLTEYEASELEIEGNAFLFDALADLSPDVSASQPTYKFGDVPSRSPTAKLHLATAHLLIAVRRAIAAWRAMQGDSEHSWEMRELQARHMVASALSLAWDREGGPLDHYLHVYDMALQRRKEAEPHIVDLKGSVKGEDDEYAEYGHPSEPEPAIPHSKLGLVEVQGRTHPIKAEFEREKFDVIAERQAKEAARKRKQKKRSSKNKKTSHTSWLPRLW</sequence>
<name>G7E101_MIXOS</name>
<evidence type="ECO:0000313" key="9">
    <source>
        <dbReference type="EMBL" id="GAA96511.1"/>
    </source>
</evidence>
<dbReference type="Pfam" id="PF08323">
    <property type="entry name" value="Glyco_transf_5"/>
    <property type="match status" value="1"/>
</dbReference>
<dbReference type="AlphaFoldDB" id="G7E101"/>
<feature type="region of interest" description="Disordered" evidence="5">
    <location>
        <begin position="886"/>
        <end position="917"/>
    </location>
</feature>
<organism evidence="9 10">
    <name type="scientific">Mixia osmundae (strain CBS 9802 / IAM 14324 / JCM 22182 / KY 12970)</name>
    <dbReference type="NCBI Taxonomy" id="764103"/>
    <lineage>
        <taxon>Eukaryota</taxon>
        <taxon>Fungi</taxon>
        <taxon>Dikarya</taxon>
        <taxon>Basidiomycota</taxon>
        <taxon>Pucciniomycotina</taxon>
        <taxon>Mixiomycetes</taxon>
        <taxon>Mixiales</taxon>
        <taxon>Mixiaceae</taxon>
        <taxon>Mixia</taxon>
    </lineage>
</organism>
<comment type="subcellular location">
    <subcellularLocation>
        <location evidence="1">Plastid</location>
        <location evidence="1">Amyloplast</location>
    </subcellularLocation>
</comment>
<gene>
    <name evidence="9" type="primary">Mo03179</name>
    <name evidence="9" type="ORF">E5Q_03179</name>
</gene>
<keyword evidence="6" id="KW-0812">Transmembrane</keyword>
<dbReference type="OrthoDB" id="512920at2759"/>
<dbReference type="Proteomes" id="UP000009131">
    <property type="component" value="Unassembled WGS sequence"/>
</dbReference>
<evidence type="ECO:0000256" key="1">
    <source>
        <dbReference type="ARBA" id="ARBA00004602"/>
    </source>
</evidence>
<feature type="domain" description="Starch synthase catalytic" evidence="8">
    <location>
        <begin position="191"/>
        <end position="479"/>
    </location>
</feature>
<evidence type="ECO:0000256" key="6">
    <source>
        <dbReference type="SAM" id="Phobius"/>
    </source>
</evidence>
<keyword evidence="4" id="KW-0934">Plastid</keyword>
<dbReference type="PANTHER" id="PTHR45825">
    <property type="entry name" value="GRANULE-BOUND STARCH SYNTHASE 1, CHLOROPLASTIC/AMYLOPLASTIC"/>
    <property type="match status" value="1"/>
</dbReference>
<evidence type="ECO:0000259" key="7">
    <source>
        <dbReference type="Pfam" id="PF00534"/>
    </source>
</evidence>
<dbReference type="eggNOG" id="ENOG502QPHZ">
    <property type="taxonomic scope" value="Eukaryota"/>
</dbReference>
<accession>G7E101</accession>
<keyword evidence="6" id="KW-1133">Transmembrane helix</keyword>
<dbReference type="RefSeq" id="XP_014567444.1">
    <property type="nucleotide sequence ID" value="XM_014711958.1"/>
</dbReference>
<keyword evidence="4" id="KW-0035">Amyloplast</keyword>
<dbReference type="SUPFAM" id="SSF53756">
    <property type="entry name" value="UDP-Glycosyltransferase/glycogen phosphorylase"/>
    <property type="match status" value="1"/>
</dbReference>
<evidence type="ECO:0000313" key="10">
    <source>
        <dbReference type="Proteomes" id="UP000009131"/>
    </source>
</evidence>
<keyword evidence="10" id="KW-1185">Reference proteome</keyword>
<dbReference type="Pfam" id="PF00534">
    <property type="entry name" value="Glycos_transf_1"/>
    <property type="match status" value="1"/>
</dbReference>
<dbReference type="GO" id="GO:0016757">
    <property type="term" value="F:glycosyltransferase activity"/>
    <property type="evidence" value="ECO:0007669"/>
    <property type="project" value="UniProtKB-KW"/>
</dbReference>
<dbReference type="InterPro" id="IPR013534">
    <property type="entry name" value="Starch_synth_cat_dom"/>
</dbReference>
<dbReference type="PANTHER" id="PTHR45825:SF11">
    <property type="entry name" value="ALPHA AMYLASE DOMAIN-CONTAINING PROTEIN"/>
    <property type="match status" value="1"/>
</dbReference>
<protein>
    <submittedName>
        <fullName evidence="9">Uncharacterized protein</fullName>
    </submittedName>
</protein>
<keyword evidence="2" id="KW-0328">Glycosyltransferase</keyword>
<reference evidence="9 10" key="2">
    <citation type="journal article" date="2012" name="Open Biol.">
        <title>Characteristics of nucleosomes and linker DNA regions on the genome of the basidiomycete Mixia osmundae revealed by mono- and dinucleosome mapping.</title>
        <authorList>
            <person name="Nishida H."/>
            <person name="Kondo S."/>
            <person name="Matsumoto T."/>
            <person name="Suzuki Y."/>
            <person name="Yoshikawa H."/>
            <person name="Taylor T.D."/>
            <person name="Sugiyama J."/>
        </authorList>
    </citation>
    <scope>NUCLEOTIDE SEQUENCE [LARGE SCALE GENOMIC DNA]</scope>
    <source>
        <strain evidence="10">CBS 9802 / IAM 14324 / JCM 22182 / KY 12970</strain>
    </source>
</reference>
<dbReference type="Gene3D" id="3.40.50.2000">
    <property type="entry name" value="Glycogen Phosphorylase B"/>
    <property type="match status" value="2"/>
</dbReference>
<dbReference type="EMBL" id="BABT02000102">
    <property type="protein sequence ID" value="GAA96511.1"/>
    <property type="molecule type" value="Genomic_DNA"/>
</dbReference>
<evidence type="ECO:0000256" key="2">
    <source>
        <dbReference type="ARBA" id="ARBA00022676"/>
    </source>
</evidence>
<evidence type="ECO:0000256" key="3">
    <source>
        <dbReference type="ARBA" id="ARBA00022679"/>
    </source>
</evidence>
<keyword evidence="6" id="KW-0472">Membrane</keyword>
<feature type="transmembrane region" description="Helical" evidence="6">
    <location>
        <begin position="131"/>
        <end position="150"/>
    </location>
</feature>
<keyword evidence="3" id="KW-0808">Transferase</keyword>
<dbReference type="InParanoid" id="G7E101"/>
<reference evidence="9 10" key="1">
    <citation type="journal article" date="2011" name="J. Gen. Appl. Microbiol.">
        <title>Draft genome sequencing of the enigmatic basidiomycete Mixia osmundae.</title>
        <authorList>
            <person name="Nishida H."/>
            <person name="Nagatsuka Y."/>
            <person name="Sugiyama J."/>
        </authorList>
    </citation>
    <scope>NUCLEOTIDE SEQUENCE [LARGE SCALE GENOMIC DNA]</scope>
    <source>
        <strain evidence="10">CBS 9802 / IAM 14324 / JCM 22182 / KY 12970</strain>
    </source>
</reference>
<dbReference type="OMA" id="IEFRVWK"/>
<evidence type="ECO:0000259" key="8">
    <source>
        <dbReference type="Pfam" id="PF08323"/>
    </source>
</evidence>
<feature type="compositionally biased region" description="Basic residues" evidence="5">
    <location>
        <begin position="892"/>
        <end position="908"/>
    </location>
</feature>
<feature type="domain" description="Glycosyl transferase family 1" evidence="7">
    <location>
        <begin position="582"/>
        <end position="708"/>
    </location>
</feature>
<comment type="caution">
    <text evidence="9">The sequence shown here is derived from an EMBL/GenBank/DDBJ whole genome shotgun (WGS) entry which is preliminary data.</text>
</comment>
<dbReference type="STRING" id="764103.G7E101"/>
<dbReference type="HOGENOM" id="CLU_317620_0_0_1"/>
<evidence type="ECO:0000256" key="4">
    <source>
        <dbReference type="ARBA" id="ARBA00023234"/>
    </source>
</evidence>
<evidence type="ECO:0000256" key="5">
    <source>
        <dbReference type="SAM" id="MobiDB-lite"/>
    </source>
</evidence>
<dbReference type="InterPro" id="IPR001296">
    <property type="entry name" value="Glyco_trans_1"/>
</dbReference>
<feature type="region of interest" description="Disordered" evidence="5">
    <location>
        <begin position="1"/>
        <end position="54"/>
    </location>
</feature>
<proteinExistence type="predicted"/>